<proteinExistence type="inferred from homology"/>
<dbReference type="CDD" id="cd01576">
    <property type="entry name" value="AcnB_Swivel"/>
    <property type="match status" value="1"/>
</dbReference>
<evidence type="ECO:0000313" key="23">
    <source>
        <dbReference type="EMBL" id="WWY03459.1"/>
    </source>
</evidence>
<dbReference type="Pfam" id="PF00330">
    <property type="entry name" value="Aconitase"/>
    <property type="match status" value="1"/>
</dbReference>
<feature type="binding site" evidence="18">
    <location>
        <position position="191"/>
    </location>
    <ligand>
        <name>substrate</name>
    </ligand>
</feature>
<evidence type="ECO:0000256" key="8">
    <source>
        <dbReference type="ARBA" id="ARBA00022485"/>
    </source>
</evidence>
<keyword evidence="9 16" id="KW-0816">Tricarboxylic acid cycle</keyword>
<evidence type="ECO:0000256" key="18">
    <source>
        <dbReference type="PIRSR" id="PIRSR036687-2"/>
    </source>
</evidence>
<dbReference type="GO" id="GO:0006099">
    <property type="term" value="P:tricarboxylic acid cycle"/>
    <property type="evidence" value="ECO:0007669"/>
    <property type="project" value="UniProtKB-KW"/>
</dbReference>
<gene>
    <name evidence="22" type="primary">acnB</name>
    <name evidence="22" type="ORF">ORY91_000438</name>
    <name evidence="23" type="ORF">V9W64_01560</name>
</gene>
<evidence type="ECO:0000256" key="4">
    <source>
        <dbReference type="ARBA" id="ARBA00007185"/>
    </source>
</evidence>
<name>A0A9X4E117_9NEIS</name>
<dbReference type="GO" id="GO:0047456">
    <property type="term" value="F:2-methylisocitrate dehydratase activity"/>
    <property type="evidence" value="ECO:0007669"/>
    <property type="project" value="UniProtKB-EC"/>
</dbReference>
<dbReference type="Gene3D" id="1.25.40.310">
    <property type="entry name" value="Aconitate B, HEAT-like domain"/>
    <property type="match status" value="1"/>
</dbReference>
<dbReference type="Gene3D" id="3.30.499.10">
    <property type="entry name" value="Aconitase, domain 3"/>
    <property type="match status" value="2"/>
</dbReference>
<evidence type="ECO:0000256" key="7">
    <source>
        <dbReference type="ARBA" id="ARBA00019379"/>
    </source>
</evidence>
<feature type="domain" description="Aconitase B HEAT-like" evidence="21">
    <location>
        <begin position="4"/>
        <end position="156"/>
    </location>
</feature>
<dbReference type="InterPro" id="IPR015932">
    <property type="entry name" value="Aconitase_dom2"/>
</dbReference>
<evidence type="ECO:0000256" key="9">
    <source>
        <dbReference type="ARBA" id="ARBA00022532"/>
    </source>
</evidence>
<feature type="binding site" evidence="17">
    <location>
        <position position="711"/>
    </location>
    <ligand>
        <name>[4Fe-4S] cluster</name>
        <dbReference type="ChEBI" id="CHEBI:49883"/>
    </ligand>
</feature>
<dbReference type="InterPro" id="IPR015931">
    <property type="entry name" value="Acnase/IPM_dHydase_lsu_aba_1/3"/>
</dbReference>
<comment type="cofactor">
    <cofactor evidence="17">
        <name>[4Fe-4S] cluster</name>
        <dbReference type="ChEBI" id="CHEBI:49883"/>
    </cofactor>
    <text evidence="17">Binds 1 [4Fe-4S] cluster per subunit.</text>
</comment>
<evidence type="ECO:0000259" key="20">
    <source>
        <dbReference type="Pfam" id="PF06434"/>
    </source>
</evidence>
<keyword evidence="11" id="KW-0694">RNA-binding</keyword>
<dbReference type="PANTHER" id="PTHR43160">
    <property type="entry name" value="ACONITATE HYDRATASE B"/>
    <property type="match status" value="1"/>
</dbReference>
<dbReference type="FunFam" id="3.30.499.10:FF:000008">
    <property type="entry name" value="Aconitate hydratase B"/>
    <property type="match status" value="1"/>
</dbReference>
<evidence type="ECO:0000256" key="14">
    <source>
        <dbReference type="ARBA" id="ARBA00023239"/>
    </source>
</evidence>
<evidence type="ECO:0000256" key="17">
    <source>
        <dbReference type="PIRSR" id="PIRSR036687-1"/>
    </source>
</evidence>
<comment type="pathway">
    <text evidence="3">Organic acid metabolism; propanoate degradation.</text>
</comment>
<comment type="catalytic activity">
    <reaction evidence="15 16">
        <text>citrate = D-threo-isocitrate</text>
        <dbReference type="Rhea" id="RHEA:10336"/>
        <dbReference type="ChEBI" id="CHEBI:15562"/>
        <dbReference type="ChEBI" id="CHEBI:16947"/>
        <dbReference type="EC" id="4.2.1.3"/>
    </reaction>
</comment>
<dbReference type="InterPro" id="IPR018136">
    <property type="entry name" value="Aconitase_4Fe-4S_BS"/>
</dbReference>
<dbReference type="PIRSF" id="PIRSF036687">
    <property type="entry name" value="AcnB"/>
    <property type="match status" value="1"/>
</dbReference>
<organism evidence="22">
    <name type="scientific">Neisseria leonii</name>
    <dbReference type="NCBI Taxonomy" id="2995413"/>
    <lineage>
        <taxon>Bacteria</taxon>
        <taxon>Pseudomonadati</taxon>
        <taxon>Pseudomonadota</taxon>
        <taxon>Betaproteobacteria</taxon>
        <taxon>Neisseriales</taxon>
        <taxon>Neisseriaceae</taxon>
        <taxon>Neisseria</taxon>
    </lineage>
</organism>
<accession>A0A9X4E117</accession>
<evidence type="ECO:0000256" key="15">
    <source>
        <dbReference type="ARBA" id="ARBA00023501"/>
    </source>
</evidence>
<dbReference type="Pfam" id="PF11791">
    <property type="entry name" value="Aconitase_B_N"/>
    <property type="match status" value="1"/>
</dbReference>
<evidence type="ECO:0000256" key="5">
    <source>
        <dbReference type="ARBA" id="ARBA00012926"/>
    </source>
</evidence>
<feature type="binding site" evidence="18">
    <location>
        <begin position="415"/>
        <end position="417"/>
    </location>
    <ligand>
        <name>substrate</name>
    </ligand>
</feature>
<evidence type="ECO:0000256" key="3">
    <source>
        <dbReference type="ARBA" id="ARBA00005026"/>
    </source>
</evidence>
<dbReference type="FunFam" id="3.30.499.10:FF:000001">
    <property type="entry name" value="Aconitate hydratase B"/>
    <property type="match status" value="1"/>
</dbReference>
<dbReference type="CDD" id="cd01581">
    <property type="entry name" value="AcnB"/>
    <property type="match status" value="1"/>
</dbReference>
<feature type="binding site" evidence="18">
    <location>
        <position position="796"/>
    </location>
    <ligand>
        <name>substrate</name>
    </ligand>
</feature>
<evidence type="ECO:0000256" key="1">
    <source>
        <dbReference type="ARBA" id="ARBA00000118"/>
    </source>
</evidence>
<dbReference type="EMBL" id="JAPQFL010000001">
    <property type="protein sequence ID" value="MDD9327059.1"/>
    <property type="molecule type" value="Genomic_DNA"/>
</dbReference>
<keyword evidence="13 17" id="KW-0411">Iron-sulfur</keyword>
<dbReference type="InterPro" id="IPR036288">
    <property type="entry name" value="Aconitase_B_HEAT-like_dom_sf"/>
</dbReference>
<comment type="catalytic activity">
    <reaction evidence="1 16">
        <text>(2S,3R)-3-hydroxybutane-1,2,3-tricarboxylate = 2-methyl-cis-aconitate + H2O</text>
        <dbReference type="Rhea" id="RHEA:17941"/>
        <dbReference type="ChEBI" id="CHEBI:15377"/>
        <dbReference type="ChEBI" id="CHEBI:57429"/>
        <dbReference type="ChEBI" id="CHEBI:57872"/>
        <dbReference type="EC" id="4.2.1.99"/>
    </reaction>
</comment>
<evidence type="ECO:0000313" key="22">
    <source>
        <dbReference type="EMBL" id="MDD9327059.1"/>
    </source>
</evidence>
<reference evidence="22" key="1">
    <citation type="submission" date="2022-10" db="EMBL/GenBank/DDBJ databases">
        <authorList>
            <person name="Boutroux M."/>
        </authorList>
    </citation>
    <scope>NUCLEOTIDE SEQUENCE</scope>
    <source>
        <strain evidence="22">51.81</strain>
    </source>
</reference>
<evidence type="ECO:0000256" key="11">
    <source>
        <dbReference type="ARBA" id="ARBA00022884"/>
    </source>
</evidence>
<feature type="binding site" evidence="18">
    <location>
        <begin position="244"/>
        <end position="246"/>
    </location>
    <ligand>
        <name>substrate</name>
    </ligand>
</feature>
<keyword evidence="24" id="KW-1185">Reference proteome</keyword>
<dbReference type="Pfam" id="PF06434">
    <property type="entry name" value="Aconitase_2_N"/>
    <property type="match status" value="1"/>
</dbReference>
<evidence type="ECO:0000259" key="21">
    <source>
        <dbReference type="Pfam" id="PF11791"/>
    </source>
</evidence>
<dbReference type="SUPFAM" id="SSF74778">
    <property type="entry name" value="Aconitase B, N-terminal domain"/>
    <property type="match status" value="1"/>
</dbReference>
<dbReference type="EC" id="4.2.1.99" evidence="6 16"/>
<evidence type="ECO:0000259" key="19">
    <source>
        <dbReference type="Pfam" id="PF00330"/>
    </source>
</evidence>
<dbReference type="GO" id="GO:0019629">
    <property type="term" value="P:propionate catabolic process, 2-methylcitrate cycle"/>
    <property type="evidence" value="ECO:0007669"/>
    <property type="project" value="UniProtKB-ARBA"/>
</dbReference>
<keyword evidence="12 17" id="KW-0408">Iron</keyword>
<dbReference type="PANTHER" id="PTHR43160:SF4">
    <property type="entry name" value="ACONITATE HYDRATASE B"/>
    <property type="match status" value="1"/>
</dbReference>
<dbReference type="RefSeq" id="WP_274572340.1">
    <property type="nucleotide sequence ID" value="NZ_CP145606.1"/>
</dbReference>
<evidence type="ECO:0000256" key="6">
    <source>
        <dbReference type="ARBA" id="ARBA00013250"/>
    </source>
</evidence>
<dbReference type="NCBIfam" id="NF006690">
    <property type="entry name" value="PRK09238.1"/>
    <property type="match status" value="1"/>
</dbReference>
<feature type="binding site" evidence="18">
    <location>
        <position position="791"/>
    </location>
    <ligand>
        <name>substrate</name>
    </ligand>
</feature>
<dbReference type="Gene3D" id="3.20.19.10">
    <property type="entry name" value="Aconitase, domain 4"/>
    <property type="match status" value="1"/>
</dbReference>
<evidence type="ECO:0000313" key="24">
    <source>
        <dbReference type="Proteomes" id="UP001149607"/>
    </source>
</evidence>
<dbReference type="SUPFAM" id="SSF52016">
    <property type="entry name" value="LeuD/IlvD-like"/>
    <property type="match status" value="1"/>
</dbReference>
<comment type="similarity">
    <text evidence="4 16">Belongs to the aconitase/IPM isomerase family.</text>
</comment>
<dbReference type="GO" id="GO:0051539">
    <property type="term" value="F:4 iron, 4 sulfur cluster binding"/>
    <property type="evidence" value="ECO:0007669"/>
    <property type="project" value="UniProtKB-KW"/>
</dbReference>
<dbReference type="PROSITE" id="PS00450">
    <property type="entry name" value="ACONITASE_1"/>
    <property type="match status" value="1"/>
</dbReference>
<feature type="binding site" evidence="17">
    <location>
        <position position="772"/>
    </location>
    <ligand>
        <name>[4Fe-4S] cluster</name>
        <dbReference type="ChEBI" id="CHEBI:49883"/>
    </ligand>
</feature>
<dbReference type="FunFam" id="3.20.19.10:FF:000004">
    <property type="entry name" value="Aconitate hydratase B"/>
    <property type="match status" value="1"/>
</dbReference>
<reference evidence="23" key="2">
    <citation type="submission" date="2024-02" db="EMBL/GenBank/DDBJ databases">
        <title>Neisseria leonii sp. nov.</title>
        <authorList>
            <person name="Boutroux M."/>
            <person name="Favre-Rochex S."/>
            <person name="Gorgette O."/>
            <person name="Touak G."/>
            <person name="Muhle E."/>
            <person name="Chesneau O."/>
            <person name="Clermont D."/>
            <person name="Rahi P."/>
        </authorList>
    </citation>
    <scope>NUCLEOTIDE SEQUENCE</scope>
    <source>
        <strain evidence="23">51.81</strain>
    </source>
</reference>
<dbReference type="InterPro" id="IPR004406">
    <property type="entry name" value="Aconitase_B"/>
</dbReference>
<dbReference type="FunFam" id="1.25.40.310:FF:000001">
    <property type="entry name" value="Aconitate hydratase B"/>
    <property type="match status" value="1"/>
</dbReference>
<dbReference type="InterPro" id="IPR001030">
    <property type="entry name" value="Acoase/IPM_deHydtase_lsu_aba"/>
</dbReference>
<evidence type="ECO:0000256" key="10">
    <source>
        <dbReference type="ARBA" id="ARBA00022723"/>
    </source>
</evidence>
<dbReference type="EMBL" id="CP146598">
    <property type="protein sequence ID" value="WWY03459.1"/>
    <property type="molecule type" value="Genomic_DNA"/>
</dbReference>
<keyword evidence="14 16" id="KW-0456">Lyase</keyword>
<evidence type="ECO:0000256" key="2">
    <source>
        <dbReference type="ARBA" id="ARBA00004717"/>
    </source>
</evidence>
<evidence type="ECO:0000256" key="16">
    <source>
        <dbReference type="PIRNR" id="PIRNR036687"/>
    </source>
</evidence>
<comment type="pathway">
    <text evidence="2 16">Carbohydrate metabolism; tricarboxylic acid cycle; isocitrate from oxaloacetate: step 2/2.</text>
</comment>
<dbReference type="SUPFAM" id="SSF53732">
    <property type="entry name" value="Aconitase iron-sulfur domain"/>
    <property type="match status" value="1"/>
</dbReference>
<keyword evidence="8 17" id="KW-0004">4Fe-4S</keyword>
<feature type="domain" description="Aconitase/3-isopropylmalate dehydratase large subunit alpha/beta/alpha" evidence="19">
    <location>
        <begin position="472"/>
        <end position="814"/>
    </location>
</feature>
<feature type="binding site" evidence="17">
    <location>
        <position position="769"/>
    </location>
    <ligand>
        <name>[4Fe-4S] cluster</name>
        <dbReference type="ChEBI" id="CHEBI:49883"/>
    </ligand>
</feature>
<dbReference type="Gene3D" id="3.40.1060.10">
    <property type="entry name" value="Aconitase, Domain 2"/>
    <property type="match status" value="1"/>
</dbReference>
<dbReference type="GO" id="GO:0003730">
    <property type="term" value="F:mRNA 3'-UTR binding"/>
    <property type="evidence" value="ECO:0007669"/>
    <property type="project" value="UniProtKB-ARBA"/>
</dbReference>
<dbReference type="InterPro" id="IPR015928">
    <property type="entry name" value="Aconitase/3IPM_dehydase_swvl"/>
</dbReference>
<dbReference type="EC" id="4.2.1.3" evidence="5 16"/>
<dbReference type="InterPro" id="IPR050926">
    <property type="entry name" value="Aconitase/IPM_isomerase"/>
</dbReference>
<dbReference type="InterPro" id="IPR036008">
    <property type="entry name" value="Aconitase_4Fe-4S_dom"/>
</dbReference>
<dbReference type="GO" id="GO:0005829">
    <property type="term" value="C:cytosol"/>
    <property type="evidence" value="ECO:0007669"/>
    <property type="project" value="InterPro"/>
</dbReference>
<feature type="domain" description="Aconitase B swivel" evidence="20">
    <location>
        <begin position="168"/>
        <end position="380"/>
    </location>
</feature>
<feature type="binding site" evidence="18">
    <location>
        <position position="499"/>
    </location>
    <ligand>
        <name>substrate</name>
    </ligand>
</feature>
<evidence type="ECO:0000256" key="13">
    <source>
        <dbReference type="ARBA" id="ARBA00023014"/>
    </source>
</evidence>
<dbReference type="GO" id="GO:0046872">
    <property type="term" value="F:metal ion binding"/>
    <property type="evidence" value="ECO:0007669"/>
    <property type="project" value="UniProtKB-KW"/>
</dbReference>
<sequence length="861" mass="92593">MLEAYRKAAAEREALGIPALPLDAKQTESLIELLKNPPAGEEAFLVDLLANRIPPGVDDASKVKASFLAAVAEGSAESPLVSPEYAAELLGTMLGGYNIHPLIELLDNDKLAPIAAEGLKHTLLMFDAFHDVQEKAEQGNAHAKAVLQSWADAEWFTSREAVPEKITVTVFKVDGETNTDDLSPAPDAWSRPDIPLHALAMLKNPRDGISPDKPGEVGPIKLLEELKAKGHPVAYVGDVVGTGSSRKSATNSVIWHTGRDIPFVPNKRFGGVCLGGKIAPIFFNTQEDSGALPIEVDVSQLKMGDVVDILPYEGKIVKNGETVAEFELKSQVLLDEVQAGGRINLIIGRGLTAKAREALGLPASDKFRLPQPPAESNAGFSLAQKMVGRACGLPEGQGVRPGTYCEPRMTTVGSQDTTGPMTRDELKDLACLGFSADLVMQSFCHTAAYPKPVDVKTHKELPEFISTRGGVSLRPGDGVIHSWLNRLLLPDTVGTGGDSHTRFPLGISFPAGSGLVAFAAATGVMPLDMPESVLVRFSGKLQPGVTLRDLVNAIPLYAIKQGLLTVAKAGKKNIFSGRILEIEGLPDLKVEQAFELSDASAERSAAGCTVKLNQEPIIEYMKSNIVLMKNMIADGYQDARTLERRIKAMEAWLADPQLLEADADAEYAAVIEINMDDIKEPIIACPNDPDDVCFMSEKSGTAIDEVFIGSCMTNIGHFRAASKLLEGKSDIPVRLWVAPPTKMDANQLSDEGHYGVLGRAGARMEMPGCSLCMGNQAQVREGATVMSTSTRNFPNRLGKNTNVFLGSAELAAICSKLGKIPTVEEYRANIGIINEQGDQIYRYMNFNEIAKYSEVADTVKV</sequence>
<dbReference type="AlphaFoldDB" id="A0A9X4E117"/>
<evidence type="ECO:0000256" key="12">
    <source>
        <dbReference type="ARBA" id="ARBA00023004"/>
    </source>
</evidence>
<dbReference type="GO" id="GO:0003994">
    <property type="term" value="F:aconitate hydratase activity"/>
    <property type="evidence" value="ECO:0007669"/>
    <property type="project" value="UniProtKB-EC"/>
</dbReference>
<dbReference type="Proteomes" id="UP001149607">
    <property type="component" value="Chromosome"/>
</dbReference>
<protein>
    <recommendedName>
        <fullName evidence="7 16">Aconitate hydratase B</fullName>
        <ecNumber evidence="5 16">4.2.1.3</ecNumber>
        <ecNumber evidence="6 16">4.2.1.99</ecNumber>
    </recommendedName>
    <alternativeName>
        <fullName evidence="16">2-methylisocitrate dehydratase</fullName>
    </alternativeName>
</protein>
<dbReference type="InterPro" id="IPR015933">
    <property type="entry name" value="Aconitase_B_HEAT-like_dom"/>
</dbReference>
<dbReference type="InterPro" id="IPR015929">
    <property type="entry name" value="Aconitase_B_swivel"/>
</dbReference>
<dbReference type="NCBIfam" id="TIGR00117">
    <property type="entry name" value="acnB"/>
    <property type="match status" value="1"/>
</dbReference>
<keyword evidence="10 17" id="KW-0479">Metal-binding</keyword>